<organism evidence="9 10">
    <name type="scientific">Tahibacter amnicola</name>
    <dbReference type="NCBI Taxonomy" id="2976241"/>
    <lineage>
        <taxon>Bacteria</taxon>
        <taxon>Pseudomonadati</taxon>
        <taxon>Pseudomonadota</taxon>
        <taxon>Gammaproteobacteria</taxon>
        <taxon>Lysobacterales</taxon>
        <taxon>Rhodanobacteraceae</taxon>
        <taxon>Tahibacter</taxon>
    </lineage>
</organism>
<comment type="similarity">
    <text evidence="2">Belongs to the asparagine synthetase family.</text>
</comment>
<evidence type="ECO:0000313" key="9">
    <source>
        <dbReference type="EMBL" id="UXI66387.1"/>
    </source>
</evidence>
<dbReference type="PIRSF" id="PIRSF001589">
    <property type="entry name" value="Asn_synthetase_glu-h"/>
    <property type="match status" value="1"/>
</dbReference>
<reference evidence="9" key="1">
    <citation type="submission" date="2022-09" db="EMBL/GenBank/DDBJ databases">
        <title>Tahibacter sp. nov., isolated from a fresh water.</title>
        <authorList>
            <person name="Baek J.H."/>
            <person name="Lee J.K."/>
            <person name="Kim J.M."/>
            <person name="Jeon C.O."/>
        </authorList>
    </citation>
    <scope>NUCLEOTIDE SEQUENCE</scope>
    <source>
        <strain evidence="9">W38</strain>
    </source>
</reference>
<name>A0ABY6BER6_9GAMM</name>
<dbReference type="RefSeq" id="WP_261693371.1">
    <property type="nucleotide sequence ID" value="NZ_CP104694.1"/>
</dbReference>
<keyword evidence="6" id="KW-0315">Glutamine amidotransferase</keyword>
<evidence type="ECO:0000256" key="2">
    <source>
        <dbReference type="ARBA" id="ARBA00005752"/>
    </source>
</evidence>
<proteinExistence type="inferred from homology"/>
<dbReference type="SUPFAM" id="SSF56235">
    <property type="entry name" value="N-terminal nucleophile aminohydrolases (Ntn hydrolases)"/>
    <property type="match status" value="1"/>
</dbReference>
<dbReference type="CDD" id="cd01991">
    <property type="entry name" value="Asn_synthase_B_C"/>
    <property type="match status" value="1"/>
</dbReference>
<dbReference type="InterPro" id="IPR014729">
    <property type="entry name" value="Rossmann-like_a/b/a_fold"/>
</dbReference>
<dbReference type="InterPro" id="IPR029055">
    <property type="entry name" value="Ntn_hydrolases_N"/>
</dbReference>
<evidence type="ECO:0000256" key="4">
    <source>
        <dbReference type="ARBA" id="ARBA00022741"/>
    </source>
</evidence>
<dbReference type="Proteomes" id="UP001064632">
    <property type="component" value="Chromosome"/>
</dbReference>
<dbReference type="PROSITE" id="PS51278">
    <property type="entry name" value="GATASE_TYPE_2"/>
    <property type="match status" value="1"/>
</dbReference>
<dbReference type="Gene3D" id="3.60.20.10">
    <property type="entry name" value="Glutamine Phosphoribosylpyrophosphate, subunit 1, domain 1"/>
    <property type="match status" value="1"/>
</dbReference>
<dbReference type="InterPro" id="IPR033738">
    <property type="entry name" value="AsnB_N"/>
</dbReference>
<dbReference type="InterPro" id="IPR001962">
    <property type="entry name" value="Asn_synthase"/>
</dbReference>
<protein>
    <recommendedName>
        <fullName evidence="3">asparagine synthase (glutamine-hydrolyzing)</fullName>
        <ecNumber evidence="3">6.3.5.4</ecNumber>
    </recommendedName>
</protein>
<feature type="domain" description="Glutamine amidotransferase type-2" evidence="8">
    <location>
        <begin position="2"/>
        <end position="218"/>
    </location>
</feature>
<evidence type="ECO:0000259" key="8">
    <source>
        <dbReference type="PROSITE" id="PS51278"/>
    </source>
</evidence>
<dbReference type="Gene3D" id="3.40.50.620">
    <property type="entry name" value="HUPs"/>
    <property type="match status" value="1"/>
</dbReference>
<dbReference type="InterPro" id="IPR006426">
    <property type="entry name" value="Asn_synth_AEB"/>
</dbReference>
<dbReference type="PANTHER" id="PTHR43284:SF1">
    <property type="entry name" value="ASPARAGINE SYNTHETASE"/>
    <property type="match status" value="1"/>
</dbReference>
<keyword evidence="4" id="KW-0547">Nucleotide-binding</keyword>
<dbReference type="GO" id="GO:0004066">
    <property type="term" value="F:asparagine synthase (glutamine-hydrolyzing) activity"/>
    <property type="evidence" value="ECO:0007669"/>
    <property type="project" value="UniProtKB-EC"/>
</dbReference>
<dbReference type="EMBL" id="CP104694">
    <property type="protein sequence ID" value="UXI66387.1"/>
    <property type="molecule type" value="Genomic_DNA"/>
</dbReference>
<evidence type="ECO:0000256" key="6">
    <source>
        <dbReference type="ARBA" id="ARBA00022962"/>
    </source>
</evidence>
<dbReference type="InterPro" id="IPR051786">
    <property type="entry name" value="ASN_synthetase/amidase"/>
</dbReference>
<dbReference type="Pfam" id="PF00733">
    <property type="entry name" value="Asn_synthase"/>
    <property type="match status" value="1"/>
</dbReference>
<accession>A0ABY6BER6</accession>
<dbReference type="PANTHER" id="PTHR43284">
    <property type="entry name" value="ASPARAGINE SYNTHETASE (GLUTAMINE-HYDROLYZING)"/>
    <property type="match status" value="1"/>
</dbReference>
<comment type="pathway">
    <text evidence="1">Amino-acid biosynthesis; L-asparagine biosynthesis; L-asparagine from L-aspartate (L-Gln route): step 1/1.</text>
</comment>
<dbReference type="InterPro" id="IPR017932">
    <property type="entry name" value="GATase_2_dom"/>
</dbReference>
<dbReference type="EC" id="6.3.5.4" evidence="3"/>
<evidence type="ECO:0000256" key="5">
    <source>
        <dbReference type="ARBA" id="ARBA00022840"/>
    </source>
</evidence>
<evidence type="ECO:0000256" key="7">
    <source>
        <dbReference type="ARBA" id="ARBA00048741"/>
    </source>
</evidence>
<dbReference type="NCBIfam" id="TIGR01536">
    <property type="entry name" value="asn_synth_AEB"/>
    <property type="match status" value="1"/>
</dbReference>
<gene>
    <name evidence="9" type="primary">asnB</name>
    <name evidence="9" type="ORF">N4264_16715</name>
</gene>
<dbReference type="SUPFAM" id="SSF52402">
    <property type="entry name" value="Adenine nucleotide alpha hydrolases-like"/>
    <property type="match status" value="1"/>
</dbReference>
<dbReference type="Pfam" id="PF13537">
    <property type="entry name" value="GATase_7"/>
    <property type="match status" value="1"/>
</dbReference>
<dbReference type="CDD" id="cd00712">
    <property type="entry name" value="AsnB"/>
    <property type="match status" value="1"/>
</dbReference>
<evidence type="ECO:0000256" key="3">
    <source>
        <dbReference type="ARBA" id="ARBA00012737"/>
    </source>
</evidence>
<keyword evidence="10" id="KW-1185">Reference proteome</keyword>
<comment type="catalytic activity">
    <reaction evidence="7">
        <text>L-aspartate + L-glutamine + ATP + H2O = L-asparagine + L-glutamate + AMP + diphosphate + H(+)</text>
        <dbReference type="Rhea" id="RHEA:12228"/>
        <dbReference type="ChEBI" id="CHEBI:15377"/>
        <dbReference type="ChEBI" id="CHEBI:15378"/>
        <dbReference type="ChEBI" id="CHEBI:29985"/>
        <dbReference type="ChEBI" id="CHEBI:29991"/>
        <dbReference type="ChEBI" id="CHEBI:30616"/>
        <dbReference type="ChEBI" id="CHEBI:33019"/>
        <dbReference type="ChEBI" id="CHEBI:58048"/>
        <dbReference type="ChEBI" id="CHEBI:58359"/>
        <dbReference type="ChEBI" id="CHEBI:456215"/>
        <dbReference type="EC" id="6.3.5.4"/>
    </reaction>
</comment>
<evidence type="ECO:0000313" key="10">
    <source>
        <dbReference type="Proteomes" id="UP001064632"/>
    </source>
</evidence>
<keyword evidence="9" id="KW-0436">Ligase</keyword>
<evidence type="ECO:0000256" key="1">
    <source>
        <dbReference type="ARBA" id="ARBA00005187"/>
    </source>
</evidence>
<keyword evidence="5" id="KW-0067">ATP-binding</keyword>
<sequence>MCGLAVLLTWPGRRDSDAMTSVVRRMCESLRPRGPDGEGFWQDPLSGVCLGHRRLSIIDLDARASQPMVSGCGQFAIVYNGELYNYETLRQELIRRGVRLRTNSDTEVLLELFVRDGEAMLSRLRGMFAIAIWDAGRRRLFLARDPYGIKPLYYASTEDGLLVASQVRAIIASGKVDREGCPQGQASFWMLGSVAEPYTWFRAVRALPAGHFGYATARGGLAVQSFWNIGGSWNQLPDSASATPLCAARSVRQAVTRSVSAHMVADVPVGILLSGGVDSSCLAAVMQQVGTAACGITLQFAEFLGRPEDESARAAEVAGVYGIRHVIRRVDRAEFERDLPALLVAMDQPSIDGVNTWYATKAAAENGLKVVLSGVGADELFQGYSLFREVPGLVSAWRAVERIPGAAALAEWLGKRQSRRSGNPRWALLPRVAHDLRGAWFVRRSVFAPGELAQLLPRHLADADHCVDPIGWVAALAGPLAACPRLAVGQLESMAYLRNQLLRDSDWASMSHGVELRTPFVDAVLLRELQPLLAAFSGSRGKRYLAQTPVRPLPSCVWRRRKTGFCIPVEQWLGAMDANARASGGGLRGWARWVAASYDRSVSPCG</sequence>